<dbReference type="EMBL" id="WVTA01000003">
    <property type="protein sequence ID" value="KAK3214452.1"/>
    <property type="molecule type" value="Genomic_DNA"/>
</dbReference>
<evidence type="ECO:0000313" key="2">
    <source>
        <dbReference type="Proteomes" id="UP001280581"/>
    </source>
</evidence>
<comment type="caution">
    <text evidence="1">The sequence shown here is derived from an EMBL/GenBank/DDBJ whole genome shotgun (WGS) entry which is preliminary data.</text>
</comment>
<name>A0AAN6M3Y0_9PLEO</name>
<dbReference type="AlphaFoldDB" id="A0AAN6M3Y0"/>
<dbReference type="PANTHER" id="PTHR42791">
    <property type="entry name" value="GNAT FAMILY ACETYLTRANSFERASE"/>
    <property type="match status" value="1"/>
</dbReference>
<dbReference type="InterPro" id="IPR052523">
    <property type="entry name" value="Trichothecene_AcTrans"/>
</dbReference>
<reference evidence="1 2" key="1">
    <citation type="submission" date="2021-02" db="EMBL/GenBank/DDBJ databases">
        <title>Genome assembly of Pseudopithomyces chartarum.</title>
        <authorList>
            <person name="Jauregui R."/>
            <person name="Singh J."/>
            <person name="Voisey C."/>
        </authorList>
    </citation>
    <scope>NUCLEOTIDE SEQUENCE [LARGE SCALE GENOMIC DNA]</scope>
    <source>
        <strain evidence="1 2">AGR01</strain>
    </source>
</reference>
<dbReference type="Proteomes" id="UP001280581">
    <property type="component" value="Unassembled WGS sequence"/>
</dbReference>
<sequence length="220" mass="24431">MPSDLAIASPLRKITDSSDIPKLAVIVAKGFSQDALNRYLFLGRESNPDHPKLQELEPRVKYWEAILQPRFENGAVLVESHDWAAVALWFPPGVEKKPNPASTLSEGVTEYLTFYKALREEKLGDRPHWHLNIIARDPARNDKGAITTIFAPFLAKAKAENLPVWLESTNAHAKDVYEHFGFKVVGEKRIGEGIMGSDGWAKEGGEGVLSWGMIAGLDGW</sequence>
<dbReference type="InterPro" id="IPR016181">
    <property type="entry name" value="Acyl_CoA_acyltransferase"/>
</dbReference>
<keyword evidence="2" id="KW-1185">Reference proteome</keyword>
<dbReference type="PANTHER" id="PTHR42791:SF1">
    <property type="entry name" value="N-ACETYLTRANSFERASE DOMAIN-CONTAINING PROTEIN"/>
    <property type="match status" value="1"/>
</dbReference>
<evidence type="ECO:0000313" key="1">
    <source>
        <dbReference type="EMBL" id="KAK3214452.1"/>
    </source>
</evidence>
<evidence type="ECO:0008006" key="3">
    <source>
        <dbReference type="Google" id="ProtNLM"/>
    </source>
</evidence>
<proteinExistence type="predicted"/>
<organism evidence="1 2">
    <name type="scientific">Pseudopithomyces chartarum</name>
    <dbReference type="NCBI Taxonomy" id="1892770"/>
    <lineage>
        <taxon>Eukaryota</taxon>
        <taxon>Fungi</taxon>
        <taxon>Dikarya</taxon>
        <taxon>Ascomycota</taxon>
        <taxon>Pezizomycotina</taxon>
        <taxon>Dothideomycetes</taxon>
        <taxon>Pleosporomycetidae</taxon>
        <taxon>Pleosporales</taxon>
        <taxon>Massarineae</taxon>
        <taxon>Didymosphaeriaceae</taxon>
        <taxon>Pseudopithomyces</taxon>
    </lineage>
</organism>
<protein>
    <recommendedName>
        <fullName evidence="3">N-acetyltransferase domain-containing protein</fullName>
    </recommendedName>
</protein>
<dbReference type="Gene3D" id="3.40.630.30">
    <property type="match status" value="1"/>
</dbReference>
<dbReference type="SUPFAM" id="SSF55729">
    <property type="entry name" value="Acyl-CoA N-acyltransferases (Nat)"/>
    <property type="match status" value="1"/>
</dbReference>
<gene>
    <name evidence="1" type="ORF">GRF29_19g246160</name>
</gene>
<accession>A0AAN6M3Y0</accession>